<dbReference type="Proteomes" id="UP001203207">
    <property type="component" value="Unassembled WGS sequence"/>
</dbReference>
<evidence type="ECO:0000256" key="1">
    <source>
        <dbReference type="SAM" id="Phobius"/>
    </source>
</evidence>
<comment type="caution">
    <text evidence="2">The sequence shown here is derived from an EMBL/GenBank/DDBJ whole genome shotgun (WGS) entry which is preliminary data.</text>
</comment>
<gene>
    <name evidence="2" type="ORF">AArcSt2_11215</name>
</gene>
<dbReference type="AlphaFoldDB" id="A0AAE3KBP5"/>
<feature type="transmembrane region" description="Helical" evidence="1">
    <location>
        <begin position="21"/>
        <end position="38"/>
    </location>
</feature>
<evidence type="ECO:0000313" key="3">
    <source>
        <dbReference type="Proteomes" id="UP001203207"/>
    </source>
</evidence>
<reference evidence="2" key="2">
    <citation type="submission" date="2022-02" db="EMBL/GenBank/DDBJ databases">
        <authorList>
            <person name="Elcheninov A.G."/>
            <person name="Sorokin D.Y."/>
            <person name="Kublanov I.V."/>
        </authorList>
    </citation>
    <scope>NUCLEOTIDE SEQUENCE</scope>
    <source>
        <strain evidence="2">AArc-St2</strain>
    </source>
</reference>
<dbReference type="EMBL" id="JAKRVX010000004">
    <property type="protein sequence ID" value="MCL9817514.1"/>
    <property type="molecule type" value="Genomic_DNA"/>
</dbReference>
<organism evidence="2 3">
    <name type="scientific">Natronocalculus amylovorans</name>
    <dbReference type="NCBI Taxonomy" id="2917812"/>
    <lineage>
        <taxon>Archaea</taxon>
        <taxon>Methanobacteriati</taxon>
        <taxon>Methanobacteriota</taxon>
        <taxon>Stenosarchaea group</taxon>
        <taxon>Halobacteria</taxon>
        <taxon>Halobacteriales</taxon>
        <taxon>Haloferacaceae</taxon>
        <taxon>Natronocalculus</taxon>
    </lineage>
</organism>
<proteinExistence type="predicted"/>
<dbReference type="RefSeq" id="WP_250584698.1">
    <property type="nucleotide sequence ID" value="NZ_JAKRVX010000004.1"/>
</dbReference>
<dbReference type="InterPro" id="IPR058291">
    <property type="entry name" value="DUF7985"/>
</dbReference>
<keyword evidence="1" id="KW-0472">Membrane</keyword>
<feature type="transmembrane region" description="Helical" evidence="1">
    <location>
        <begin position="58"/>
        <end position="77"/>
    </location>
</feature>
<name>A0AAE3KBP5_9EURY</name>
<sequence>MNSTNENTDSTVHRYRRIVSVGGRPIVLAAIILGIIAVDPVAAQTDAICDAQGLPEMVSGFFQLTTGLGLLGLVVVWQADSFIEMFTVGPQQREALKRHKQTALKSAVILVVLGPLYTVAGSTMGLPLAECIDLTPW</sequence>
<feature type="transmembrane region" description="Helical" evidence="1">
    <location>
        <begin position="107"/>
        <end position="129"/>
    </location>
</feature>
<dbReference type="Pfam" id="PF25946">
    <property type="entry name" value="DUF7985"/>
    <property type="match status" value="1"/>
</dbReference>
<protein>
    <submittedName>
        <fullName evidence="2">Uncharacterized protein</fullName>
    </submittedName>
</protein>
<reference evidence="2" key="1">
    <citation type="journal article" date="2022" name="Syst. Appl. Microbiol.">
        <title>Natronocalculus amylovorans gen. nov., sp. nov., and Natranaeroarchaeum aerophilus sp. nov., dominant culturable amylolytic natronoarchaea from hypersaline soda lakes in southwestern Siberia.</title>
        <authorList>
            <person name="Sorokin D.Y."/>
            <person name="Elcheninov A.G."/>
            <person name="Khizhniak T.V."/>
            <person name="Koenen M."/>
            <person name="Bale N.J."/>
            <person name="Damste J.S.S."/>
            <person name="Kublanov I.V."/>
        </authorList>
    </citation>
    <scope>NUCLEOTIDE SEQUENCE</scope>
    <source>
        <strain evidence="2">AArc-St2</strain>
    </source>
</reference>
<keyword evidence="1" id="KW-1133">Transmembrane helix</keyword>
<evidence type="ECO:0000313" key="2">
    <source>
        <dbReference type="EMBL" id="MCL9817514.1"/>
    </source>
</evidence>
<keyword evidence="3" id="KW-1185">Reference proteome</keyword>
<keyword evidence="1" id="KW-0812">Transmembrane</keyword>
<accession>A0AAE3KBP5</accession>